<dbReference type="EMBL" id="BJHX01000001">
    <property type="protein sequence ID" value="GDY63425.1"/>
    <property type="molecule type" value="Genomic_DNA"/>
</dbReference>
<organism evidence="1 4">
    <name type="scientific">Streptomyces avermitilis</name>
    <dbReference type="NCBI Taxonomy" id="33903"/>
    <lineage>
        <taxon>Bacteria</taxon>
        <taxon>Bacillati</taxon>
        <taxon>Actinomycetota</taxon>
        <taxon>Actinomycetes</taxon>
        <taxon>Kitasatosporales</taxon>
        <taxon>Streptomycetaceae</taxon>
        <taxon>Streptomyces</taxon>
    </lineage>
</organism>
<dbReference type="RefSeq" id="WP_010984923.1">
    <property type="nucleotide sequence ID" value="NZ_BAABTN010000032.1"/>
</dbReference>
<gene>
    <name evidence="1" type="ORF">SAV14893_028180</name>
    <name evidence="2" type="ORF">SAV31267_059160</name>
</gene>
<comment type="caution">
    <text evidence="1">The sequence shown here is derived from an EMBL/GenBank/DDBJ whole genome shotgun (WGS) entry which is preliminary data.</text>
</comment>
<evidence type="ECO:0000313" key="4">
    <source>
        <dbReference type="Proteomes" id="UP000302139"/>
    </source>
</evidence>
<evidence type="ECO:0000313" key="2">
    <source>
        <dbReference type="EMBL" id="GDY76431.1"/>
    </source>
</evidence>
<reference evidence="2 3" key="1">
    <citation type="submission" date="2019-04" db="EMBL/GenBank/DDBJ databases">
        <title>Draft genome sequences of Streptomyces avermitilis ATCC 31267.</title>
        <authorList>
            <person name="Komaki H."/>
            <person name="Tamura T."/>
            <person name="Hosoyama A."/>
        </authorList>
    </citation>
    <scope>NUCLEOTIDE SEQUENCE [LARGE SCALE GENOMIC DNA]</scope>
    <source>
        <strain evidence="2 3">ATCC 31267</strain>
    </source>
</reference>
<dbReference type="Proteomes" id="UP000302139">
    <property type="component" value="Unassembled WGS sequence"/>
</dbReference>
<evidence type="ECO:0000313" key="1">
    <source>
        <dbReference type="EMBL" id="GDY63425.1"/>
    </source>
</evidence>
<sequence length="191" mass="20781">MTGIVVFFFVAAALFVALGLADQRKLYWRFAARRYRDPEANEPSDSAYAWQRVLIFIAAAVMAFQGFKALDFADDNSWSAGELGQAVEQAASALEEEPHIDDEYSDYSDLIEQEVEDAGEDMGPGYAVNVEPADSRDDYEITAEGTDAAYCMSVSQKESDEGGFTVPGVGDQQGTYVPEYDLSATTAEGAC</sequence>
<evidence type="ECO:0000313" key="3">
    <source>
        <dbReference type="Proteomes" id="UP000299211"/>
    </source>
</evidence>
<protein>
    <submittedName>
        <fullName evidence="1">Uncharacterized protein</fullName>
    </submittedName>
</protein>
<reference evidence="1 4" key="2">
    <citation type="submission" date="2019-04" db="EMBL/GenBank/DDBJ databases">
        <title>Draft genome sequences of Streptomyces avermitilis NBRC 14893.</title>
        <authorList>
            <person name="Komaki H."/>
            <person name="Tamura T."/>
            <person name="Hosoyama A."/>
        </authorList>
    </citation>
    <scope>NUCLEOTIDE SEQUENCE [LARGE SCALE GENOMIC DNA]</scope>
    <source>
        <strain evidence="1 4">NBRC 14893</strain>
    </source>
</reference>
<accession>A0A4D4LQY5</accession>
<dbReference type="AlphaFoldDB" id="A0A4D4LQY5"/>
<dbReference type="Proteomes" id="UP000299211">
    <property type="component" value="Unassembled WGS sequence"/>
</dbReference>
<dbReference type="EMBL" id="BJHY01000001">
    <property type="protein sequence ID" value="GDY76431.1"/>
    <property type="molecule type" value="Genomic_DNA"/>
</dbReference>
<name>A0A4D4LQY5_STRAX</name>
<proteinExistence type="predicted"/>
<dbReference type="GeneID" id="41540556"/>